<dbReference type="Pfam" id="PF24891">
    <property type="entry name" value="DUF7742"/>
    <property type="match status" value="1"/>
</dbReference>
<proteinExistence type="predicted"/>
<dbReference type="InterPro" id="IPR056644">
    <property type="entry name" value="DUF7742"/>
</dbReference>
<name>A0A1G7AWD9_9RHOB</name>
<organism evidence="2 3">
    <name type="scientific">Limimaricola pyoseonensis</name>
    <dbReference type="NCBI Taxonomy" id="521013"/>
    <lineage>
        <taxon>Bacteria</taxon>
        <taxon>Pseudomonadati</taxon>
        <taxon>Pseudomonadota</taxon>
        <taxon>Alphaproteobacteria</taxon>
        <taxon>Rhodobacterales</taxon>
        <taxon>Paracoccaceae</taxon>
        <taxon>Limimaricola</taxon>
    </lineage>
</organism>
<accession>A0A1G7AWD9</accession>
<protein>
    <recommendedName>
        <fullName evidence="1">DUF7742 domain-containing protein</fullName>
    </recommendedName>
</protein>
<reference evidence="3" key="1">
    <citation type="submission" date="2016-10" db="EMBL/GenBank/DDBJ databases">
        <authorList>
            <person name="Varghese N."/>
            <person name="Submissions S."/>
        </authorList>
    </citation>
    <scope>NUCLEOTIDE SEQUENCE [LARGE SCALE GENOMIC DNA]</scope>
    <source>
        <strain evidence="3">DSM 21424</strain>
    </source>
</reference>
<gene>
    <name evidence="2" type="ORF">SAMN04488567_1134</name>
</gene>
<dbReference type="OrthoDB" id="7863415at2"/>
<dbReference type="EMBL" id="FNAT01000001">
    <property type="protein sequence ID" value="SDE19032.1"/>
    <property type="molecule type" value="Genomic_DNA"/>
</dbReference>
<keyword evidence="3" id="KW-1185">Reference proteome</keyword>
<evidence type="ECO:0000313" key="2">
    <source>
        <dbReference type="EMBL" id="SDE19032.1"/>
    </source>
</evidence>
<dbReference type="Proteomes" id="UP000198922">
    <property type="component" value="Unassembled WGS sequence"/>
</dbReference>
<dbReference type="STRING" id="521013.SAMN04488567_1134"/>
<sequence>MRPVLPGCLDRGTAALLAVPGPARAGLARRLVAEARAADKWRLRMGKAHPLWGDGSLMAAALRHPRVALPPSLGREGRAALRLLLDALDEAGGL</sequence>
<evidence type="ECO:0000259" key="1">
    <source>
        <dbReference type="Pfam" id="PF24891"/>
    </source>
</evidence>
<dbReference type="RefSeq" id="WP_090110014.1">
    <property type="nucleotide sequence ID" value="NZ_FNAT01000001.1"/>
</dbReference>
<dbReference type="AlphaFoldDB" id="A0A1G7AWD9"/>
<feature type="domain" description="DUF7742" evidence="1">
    <location>
        <begin position="2"/>
        <end position="88"/>
    </location>
</feature>
<evidence type="ECO:0000313" key="3">
    <source>
        <dbReference type="Proteomes" id="UP000198922"/>
    </source>
</evidence>